<dbReference type="SUPFAM" id="SSF81901">
    <property type="entry name" value="HCP-like"/>
    <property type="match status" value="1"/>
</dbReference>
<protein>
    <recommendedName>
        <fullName evidence="3">Sel1 repeat family protein</fullName>
    </recommendedName>
</protein>
<dbReference type="EMBL" id="AP017655">
    <property type="protein sequence ID" value="BAV63374.1"/>
    <property type="molecule type" value="Genomic_DNA"/>
</dbReference>
<evidence type="ECO:0008006" key="3">
    <source>
        <dbReference type="Google" id="ProtNLM"/>
    </source>
</evidence>
<accession>A0A1E1EYN5</accession>
<dbReference type="InterPro" id="IPR006597">
    <property type="entry name" value="Sel1-like"/>
</dbReference>
<dbReference type="AlphaFoldDB" id="A0A1E1EYN5"/>
<name>A0A1E1EYN5_9SPHN</name>
<dbReference type="Proteomes" id="UP000218272">
    <property type="component" value="Chromosome SCLO_1"/>
</dbReference>
<proteinExistence type="predicted"/>
<dbReference type="Pfam" id="PF08238">
    <property type="entry name" value="Sel1"/>
    <property type="match status" value="1"/>
</dbReference>
<dbReference type="Gene3D" id="1.25.40.10">
    <property type="entry name" value="Tetratricopeptide repeat domain"/>
    <property type="match status" value="1"/>
</dbReference>
<dbReference type="InterPro" id="IPR011990">
    <property type="entry name" value="TPR-like_helical_dom_sf"/>
</dbReference>
<dbReference type="PROSITE" id="PS51257">
    <property type="entry name" value="PROKAR_LIPOPROTEIN"/>
    <property type="match status" value="1"/>
</dbReference>
<evidence type="ECO:0000313" key="2">
    <source>
        <dbReference type="Proteomes" id="UP000218272"/>
    </source>
</evidence>
<reference evidence="1 2" key="1">
    <citation type="submission" date="2016-10" db="EMBL/GenBank/DDBJ databases">
        <title>Complete Genome Sequence of the Nonylphenol-Degrading Bacterium Sphingobium cloacae JCM 10874T.</title>
        <authorList>
            <person name="Ootsuka M."/>
            <person name="Nishizawa T."/>
            <person name="Ohta H."/>
        </authorList>
    </citation>
    <scope>NUCLEOTIDE SEQUENCE [LARGE SCALE GENOMIC DNA]</scope>
    <source>
        <strain evidence="1 2">JCM 10874</strain>
    </source>
</reference>
<sequence length="146" mass="15924">MKVVGRFKASLLWGSRWRYFATCLCAFALASCVAPNRYMGIALLPGAAEPTLQNLAARARAGEKEAQLDLGMRFEEGNGVPQDKARAMKLYRQAASDSGGTVWVYMPSPGNGVKGRVVPVYRGPRQVGLEDARVISKARDRIQHGN</sequence>
<gene>
    <name evidence="1" type="ORF">SCLO_1003340</name>
</gene>
<evidence type="ECO:0000313" key="1">
    <source>
        <dbReference type="EMBL" id="BAV63374.1"/>
    </source>
</evidence>
<organism evidence="1 2">
    <name type="scientific">Sphingobium cloacae</name>
    <dbReference type="NCBI Taxonomy" id="120107"/>
    <lineage>
        <taxon>Bacteria</taxon>
        <taxon>Pseudomonadati</taxon>
        <taxon>Pseudomonadota</taxon>
        <taxon>Alphaproteobacteria</taxon>
        <taxon>Sphingomonadales</taxon>
        <taxon>Sphingomonadaceae</taxon>
        <taxon>Sphingobium</taxon>
    </lineage>
</organism>
<dbReference type="KEGG" id="sclo:SCLO_1003340"/>
<dbReference type="SMART" id="SM00671">
    <property type="entry name" value="SEL1"/>
    <property type="match status" value="1"/>
</dbReference>
<keyword evidence="2" id="KW-1185">Reference proteome</keyword>